<accession>A0A8T7M1W9</accession>
<dbReference type="AlphaFoldDB" id="A0A8T7M1W9"/>
<keyword evidence="5 10" id="KW-0315">Glutamine amidotransferase</keyword>
<keyword evidence="16" id="KW-1185">Reference proteome</keyword>
<evidence type="ECO:0000256" key="7">
    <source>
        <dbReference type="ARBA" id="ARBA00023239"/>
    </source>
</evidence>
<evidence type="ECO:0000313" key="13">
    <source>
        <dbReference type="EMBL" id="NWJ46140.1"/>
    </source>
</evidence>
<dbReference type="PANTHER" id="PTHR42701:SF1">
    <property type="entry name" value="IMIDAZOLE GLYCEROL PHOSPHATE SYNTHASE SUBUNIT HISH"/>
    <property type="match status" value="1"/>
</dbReference>
<dbReference type="InterPro" id="IPR029062">
    <property type="entry name" value="Class_I_gatase-like"/>
</dbReference>
<comment type="subcellular location">
    <subcellularLocation>
        <location evidence="10">Cytoplasm</location>
    </subcellularLocation>
</comment>
<dbReference type="RefSeq" id="WP_341467402.1">
    <property type="nucleotide sequence ID" value="NZ_CP128399.1"/>
</dbReference>
<dbReference type="GO" id="GO:0000105">
    <property type="term" value="P:L-histidine biosynthetic process"/>
    <property type="evidence" value="ECO:0007669"/>
    <property type="project" value="UniProtKB-UniRule"/>
</dbReference>
<feature type="active site" evidence="10 11">
    <location>
        <position position="193"/>
    </location>
</feature>
<keyword evidence="4 10" id="KW-0378">Hydrolase</keyword>
<feature type="domain" description="Glutamine amidotransferase" evidence="12">
    <location>
        <begin position="14"/>
        <end position="209"/>
    </location>
</feature>
<dbReference type="InterPro" id="IPR017926">
    <property type="entry name" value="GATASE"/>
</dbReference>
<dbReference type="GO" id="GO:0016829">
    <property type="term" value="F:lyase activity"/>
    <property type="evidence" value="ECO:0007669"/>
    <property type="project" value="UniProtKB-KW"/>
</dbReference>
<feature type="active site" evidence="10 11">
    <location>
        <position position="195"/>
    </location>
</feature>
<sequence>MKIAIIDYNSGNVRSVQRALQRAAQLAGFEDAAVDITGDANYIREAAAVVFPGQGAAGQCMGNLLSTHLDNVVKERVASGRPFLGVCVGFQLMFTHMEENDTAGLNVLPGEVRRFPESSGLKIPQIGWNRVQQIRPSPLWENVPDGSYFYFVHSYYCDPNGGVDSPYTMAITDYGVNFCSAAGQDNWFGVQFHPEKSGPVGLQLYSNFLRYAAQC</sequence>
<evidence type="ECO:0000256" key="11">
    <source>
        <dbReference type="PIRSR" id="PIRSR000495-1"/>
    </source>
</evidence>
<feature type="active site" description="Nucleophile" evidence="10 11">
    <location>
        <position position="87"/>
    </location>
</feature>
<evidence type="ECO:0000259" key="12">
    <source>
        <dbReference type="Pfam" id="PF00117"/>
    </source>
</evidence>
<keyword evidence="7 10" id="KW-0456">Lyase</keyword>
<comment type="function">
    <text evidence="10">IGPS catalyzes the conversion of PRFAR and glutamine to IGP, AICAR and glutamate. The HisH subunit catalyzes the hydrolysis of glutamine to glutamate and ammonia as part of the synthesis of IGP and AICAR. The resulting ammonia molecule is channeled to the active site of HisF.</text>
</comment>
<reference evidence="14" key="2">
    <citation type="journal article" date="2024" name="Nature">
        <title>Anoxygenic phototroph of the Chloroflexota uses a type I reaction centre.</title>
        <authorList>
            <person name="Tsuji J.M."/>
            <person name="Shaw N.A."/>
            <person name="Nagashima S."/>
            <person name="Venkiteswaran J.J."/>
            <person name="Schiff S.L."/>
            <person name="Watanabe T."/>
            <person name="Fukui M."/>
            <person name="Hanada S."/>
            <person name="Tank M."/>
            <person name="Neufeld J.D."/>
        </authorList>
    </citation>
    <scope>NUCLEOTIDE SEQUENCE</scope>
    <source>
        <strain evidence="14">L227-S17</strain>
    </source>
</reference>
<evidence type="ECO:0000256" key="9">
    <source>
        <dbReference type="ARBA" id="ARBA00049534"/>
    </source>
</evidence>
<dbReference type="EC" id="3.5.1.2" evidence="10"/>
<evidence type="ECO:0000256" key="4">
    <source>
        <dbReference type="ARBA" id="ARBA00022801"/>
    </source>
</evidence>
<evidence type="ECO:0000256" key="1">
    <source>
        <dbReference type="ARBA" id="ARBA00005091"/>
    </source>
</evidence>
<dbReference type="PANTHER" id="PTHR42701">
    <property type="entry name" value="IMIDAZOLE GLYCEROL PHOSPHATE SYNTHASE SUBUNIT HISH"/>
    <property type="match status" value="1"/>
</dbReference>
<dbReference type="HAMAP" id="MF_00278">
    <property type="entry name" value="HisH"/>
    <property type="match status" value="1"/>
</dbReference>
<proteinExistence type="inferred from homology"/>
<organism evidence="13 15">
    <name type="scientific">Candidatus Chlorohelix allophototropha</name>
    <dbReference type="NCBI Taxonomy" id="3003348"/>
    <lineage>
        <taxon>Bacteria</taxon>
        <taxon>Bacillati</taxon>
        <taxon>Chloroflexota</taxon>
        <taxon>Chloroflexia</taxon>
        <taxon>Candidatus Chloroheliales</taxon>
        <taxon>Candidatus Chloroheliaceae</taxon>
        <taxon>Candidatus Chlorohelix</taxon>
    </lineage>
</organism>
<dbReference type="Pfam" id="PF00117">
    <property type="entry name" value="GATase"/>
    <property type="match status" value="1"/>
</dbReference>
<keyword evidence="3 10" id="KW-0028">Amino-acid biosynthesis</keyword>
<keyword evidence="6 10" id="KW-0368">Histidine biosynthesis</keyword>
<dbReference type="NCBIfam" id="TIGR01855">
    <property type="entry name" value="IMP_synth_hisH"/>
    <property type="match status" value="1"/>
</dbReference>
<evidence type="ECO:0000256" key="5">
    <source>
        <dbReference type="ARBA" id="ARBA00022962"/>
    </source>
</evidence>
<dbReference type="EMBL" id="JACATZ010000001">
    <property type="protein sequence ID" value="NWJ46140.1"/>
    <property type="molecule type" value="Genomic_DNA"/>
</dbReference>
<dbReference type="InterPro" id="IPR010139">
    <property type="entry name" value="Imidazole-glycPsynth_HisH"/>
</dbReference>
<dbReference type="EMBL" id="CP128399">
    <property type="protein sequence ID" value="WJW65518.1"/>
    <property type="molecule type" value="Genomic_DNA"/>
</dbReference>
<evidence type="ECO:0000313" key="15">
    <source>
        <dbReference type="Proteomes" id="UP000521676"/>
    </source>
</evidence>
<dbReference type="PIRSF" id="PIRSF000495">
    <property type="entry name" value="Amidotransf_hisH"/>
    <property type="match status" value="1"/>
</dbReference>
<comment type="pathway">
    <text evidence="1 10">Amino-acid biosynthesis; L-histidine biosynthesis; L-histidine from 5-phospho-alpha-D-ribose 1-diphosphate: step 5/9.</text>
</comment>
<protein>
    <recommendedName>
        <fullName evidence="10">Imidazole glycerol phosphate synthase subunit HisH</fullName>
        <ecNumber evidence="10">4.3.2.10</ecNumber>
    </recommendedName>
    <alternativeName>
        <fullName evidence="10">IGP synthase glutaminase subunit</fullName>
        <ecNumber evidence="10">3.5.1.2</ecNumber>
    </alternativeName>
    <alternativeName>
        <fullName evidence="10">IGP synthase subunit HisH</fullName>
    </alternativeName>
    <alternativeName>
        <fullName evidence="10">ImGP synthase subunit HisH</fullName>
        <shortName evidence="10">IGPS subunit HisH</shortName>
    </alternativeName>
</protein>
<evidence type="ECO:0000256" key="8">
    <source>
        <dbReference type="ARBA" id="ARBA00047838"/>
    </source>
</evidence>
<comment type="catalytic activity">
    <reaction evidence="9 10">
        <text>L-glutamine + H2O = L-glutamate + NH4(+)</text>
        <dbReference type="Rhea" id="RHEA:15889"/>
        <dbReference type="ChEBI" id="CHEBI:15377"/>
        <dbReference type="ChEBI" id="CHEBI:28938"/>
        <dbReference type="ChEBI" id="CHEBI:29985"/>
        <dbReference type="ChEBI" id="CHEBI:58359"/>
        <dbReference type="EC" id="3.5.1.2"/>
    </reaction>
</comment>
<dbReference type="Gene3D" id="3.40.50.880">
    <property type="match status" value="1"/>
</dbReference>
<comment type="subunit">
    <text evidence="2 10">Heterodimer of HisH and HisF.</text>
</comment>
<reference evidence="13 15" key="1">
    <citation type="submission" date="2020-06" db="EMBL/GenBank/DDBJ databases">
        <title>Anoxygenic phototrophic Chloroflexota member uses a Type I reaction center.</title>
        <authorList>
            <person name="Tsuji J.M."/>
            <person name="Shaw N.A."/>
            <person name="Nagashima S."/>
            <person name="Venkiteswaran J."/>
            <person name="Schiff S.L."/>
            <person name="Hanada S."/>
            <person name="Tank M."/>
            <person name="Neufeld J.D."/>
        </authorList>
    </citation>
    <scope>NUCLEOTIDE SEQUENCE [LARGE SCALE GENOMIC DNA]</scope>
    <source>
        <strain evidence="13">L227-S17</strain>
    </source>
</reference>
<evidence type="ECO:0000313" key="16">
    <source>
        <dbReference type="Proteomes" id="UP001431572"/>
    </source>
</evidence>
<evidence type="ECO:0000256" key="10">
    <source>
        <dbReference type="HAMAP-Rule" id="MF_00278"/>
    </source>
</evidence>
<dbReference type="Proteomes" id="UP000521676">
    <property type="component" value="Unassembled WGS sequence"/>
</dbReference>
<dbReference type="SUPFAM" id="SSF52317">
    <property type="entry name" value="Class I glutamine amidotransferase-like"/>
    <property type="match status" value="1"/>
</dbReference>
<evidence type="ECO:0000256" key="2">
    <source>
        <dbReference type="ARBA" id="ARBA00011152"/>
    </source>
</evidence>
<evidence type="ECO:0000256" key="3">
    <source>
        <dbReference type="ARBA" id="ARBA00022605"/>
    </source>
</evidence>
<dbReference type="GO" id="GO:0000107">
    <property type="term" value="F:imidazoleglycerol-phosphate synthase activity"/>
    <property type="evidence" value="ECO:0007669"/>
    <property type="project" value="UniProtKB-UniRule"/>
</dbReference>
<dbReference type="GO" id="GO:0004359">
    <property type="term" value="F:glutaminase activity"/>
    <property type="evidence" value="ECO:0007669"/>
    <property type="project" value="UniProtKB-EC"/>
</dbReference>
<keyword evidence="10" id="KW-0963">Cytoplasm</keyword>
<dbReference type="EC" id="4.3.2.10" evidence="10"/>
<dbReference type="PROSITE" id="PS51273">
    <property type="entry name" value="GATASE_TYPE_1"/>
    <property type="match status" value="1"/>
</dbReference>
<gene>
    <name evidence="10 13" type="primary">hisH</name>
    <name evidence="13" type="ORF">HXX08_09700</name>
    <name evidence="14" type="ORF">OZ401_001284</name>
</gene>
<evidence type="ECO:0000313" key="14">
    <source>
        <dbReference type="EMBL" id="WJW65518.1"/>
    </source>
</evidence>
<comment type="catalytic activity">
    <reaction evidence="8 10">
        <text>5-[(5-phospho-1-deoxy-D-ribulos-1-ylimino)methylamino]-1-(5-phospho-beta-D-ribosyl)imidazole-4-carboxamide + L-glutamine = D-erythro-1-(imidazol-4-yl)glycerol 3-phosphate + 5-amino-1-(5-phospho-beta-D-ribosyl)imidazole-4-carboxamide + L-glutamate + H(+)</text>
        <dbReference type="Rhea" id="RHEA:24793"/>
        <dbReference type="ChEBI" id="CHEBI:15378"/>
        <dbReference type="ChEBI" id="CHEBI:29985"/>
        <dbReference type="ChEBI" id="CHEBI:58278"/>
        <dbReference type="ChEBI" id="CHEBI:58359"/>
        <dbReference type="ChEBI" id="CHEBI:58475"/>
        <dbReference type="ChEBI" id="CHEBI:58525"/>
        <dbReference type="EC" id="4.3.2.10"/>
    </reaction>
</comment>
<dbReference type="Proteomes" id="UP001431572">
    <property type="component" value="Chromosome 1"/>
</dbReference>
<dbReference type="GO" id="GO:0005737">
    <property type="term" value="C:cytoplasm"/>
    <property type="evidence" value="ECO:0007669"/>
    <property type="project" value="UniProtKB-SubCell"/>
</dbReference>
<dbReference type="CDD" id="cd01748">
    <property type="entry name" value="GATase1_IGP_Synthase"/>
    <property type="match status" value="1"/>
</dbReference>
<evidence type="ECO:0000256" key="6">
    <source>
        <dbReference type="ARBA" id="ARBA00023102"/>
    </source>
</evidence>
<name>A0A8T7M1W9_9CHLR</name>